<comment type="subcellular location">
    <subcellularLocation>
        <location evidence="1">Membrane</location>
    </subcellularLocation>
</comment>
<evidence type="ECO:0000313" key="11">
    <source>
        <dbReference type="Proteomes" id="UP000541444"/>
    </source>
</evidence>
<keyword evidence="2" id="KW-0813">Transport</keyword>
<name>A0A7J7NZJ2_9MAGN</name>
<feature type="transmembrane region" description="Helical" evidence="8">
    <location>
        <begin position="384"/>
        <end position="405"/>
    </location>
</feature>
<proteinExistence type="predicted"/>
<dbReference type="GO" id="GO:0016020">
    <property type="term" value="C:membrane"/>
    <property type="evidence" value="ECO:0007669"/>
    <property type="project" value="UniProtKB-SubCell"/>
</dbReference>
<evidence type="ECO:0000256" key="1">
    <source>
        <dbReference type="ARBA" id="ARBA00004370"/>
    </source>
</evidence>
<dbReference type="GO" id="GO:0006865">
    <property type="term" value="P:amino acid transport"/>
    <property type="evidence" value="ECO:0007669"/>
    <property type="project" value="UniProtKB-KW"/>
</dbReference>
<feature type="transmembrane region" description="Helical" evidence="8">
    <location>
        <begin position="103"/>
        <end position="125"/>
    </location>
</feature>
<evidence type="ECO:0000256" key="7">
    <source>
        <dbReference type="SAM" id="MobiDB-lite"/>
    </source>
</evidence>
<gene>
    <name evidence="10" type="ORF">GIB67_007026</name>
</gene>
<feature type="transmembrane region" description="Helical" evidence="8">
    <location>
        <begin position="426"/>
        <end position="450"/>
    </location>
</feature>
<evidence type="ECO:0000256" key="6">
    <source>
        <dbReference type="ARBA" id="ARBA00023136"/>
    </source>
</evidence>
<keyword evidence="5 8" id="KW-1133">Transmembrane helix</keyword>
<accession>A0A7J7NZJ2</accession>
<dbReference type="InterPro" id="IPR013057">
    <property type="entry name" value="AA_transpt_TM"/>
</dbReference>
<reference evidence="10 11" key="1">
    <citation type="journal article" date="2020" name="IScience">
        <title>Genome Sequencing of the Endangered Kingdonia uniflora (Circaeasteraceae, Ranunculales) Reveals Potential Mechanisms of Evolutionary Specialization.</title>
        <authorList>
            <person name="Sun Y."/>
            <person name="Deng T."/>
            <person name="Zhang A."/>
            <person name="Moore M.J."/>
            <person name="Landis J.B."/>
            <person name="Lin N."/>
            <person name="Zhang H."/>
            <person name="Zhang X."/>
            <person name="Huang J."/>
            <person name="Zhang X."/>
            <person name="Sun H."/>
            <person name="Wang H."/>
        </authorList>
    </citation>
    <scope>NUCLEOTIDE SEQUENCE [LARGE SCALE GENOMIC DNA]</scope>
    <source>
        <strain evidence="10">TB1705</strain>
        <tissue evidence="10">Leaf</tissue>
    </source>
</reference>
<protein>
    <recommendedName>
        <fullName evidence="9">Amino acid transporter transmembrane domain-containing protein</fullName>
    </recommendedName>
</protein>
<evidence type="ECO:0000313" key="10">
    <source>
        <dbReference type="EMBL" id="KAF6172513.1"/>
    </source>
</evidence>
<dbReference type="PANTHER" id="PTHR48017">
    <property type="entry name" value="OS05G0424000 PROTEIN-RELATED"/>
    <property type="match status" value="1"/>
</dbReference>
<feature type="transmembrane region" description="Helical" evidence="8">
    <location>
        <begin position="488"/>
        <end position="512"/>
    </location>
</feature>
<evidence type="ECO:0000256" key="3">
    <source>
        <dbReference type="ARBA" id="ARBA00022692"/>
    </source>
</evidence>
<feature type="transmembrane region" description="Helical" evidence="8">
    <location>
        <begin position="188"/>
        <end position="207"/>
    </location>
</feature>
<keyword evidence="4" id="KW-0029">Amino-acid transport</keyword>
<feature type="transmembrane region" description="Helical" evidence="8">
    <location>
        <begin position="250"/>
        <end position="271"/>
    </location>
</feature>
<feature type="transmembrane region" description="Helical" evidence="8">
    <location>
        <begin position="456"/>
        <end position="476"/>
    </location>
</feature>
<evidence type="ECO:0000256" key="4">
    <source>
        <dbReference type="ARBA" id="ARBA00022970"/>
    </source>
</evidence>
<keyword evidence="3 8" id="KW-0812">Transmembrane</keyword>
<evidence type="ECO:0000256" key="2">
    <source>
        <dbReference type="ARBA" id="ARBA00022448"/>
    </source>
</evidence>
<evidence type="ECO:0000256" key="5">
    <source>
        <dbReference type="ARBA" id="ARBA00022989"/>
    </source>
</evidence>
<keyword evidence="11" id="KW-1185">Reference proteome</keyword>
<evidence type="ECO:0000256" key="8">
    <source>
        <dbReference type="SAM" id="Phobius"/>
    </source>
</evidence>
<dbReference type="Pfam" id="PF01490">
    <property type="entry name" value="Aa_trans"/>
    <property type="match status" value="1"/>
</dbReference>
<comment type="caution">
    <text evidence="10">The sequence shown here is derived from an EMBL/GenBank/DDBJ whole genome shotgun (WGS) entry which is preliminary data.</text>
</comment>
<feature type="region of interest" description="Disordered" evidence="7">
    <location>
        <begin position="1"/>
        <end position="66"/>
    </location>
</feature>
<feature type="domain" description="Amino acid transporter transmembrane" evidence="9">
    <location>
        <begin position="100"/>
        <end position="506"/>
    </location>
</feature>
<keyword evidence="6 8" id="KW-0472">Membrane</keyword>
<organism evidence="10 11">
    <name type="scientific">Kingdonia uniflora</name>
    <dbReference type="NCBI Taxonomy" id="39325"/>
    <lineage>
        <taxon>Eukaryota</taxon>
        <taxon>Viridiplantae</taxon>
        <taxon>Streptophyta</taxon>
        <taxon>Embryophyta</taxon>
        <taxon>Tracheophyta</taxon>
        <taxon>Spermatophyta</taxon>
        <taxon>Magnoliopsida</taxon>
        <taxon>Ranunculales</taxon>
        <taxon>Circaeasteraceae</taxon>
        <taxon>Kingdonia</taxon>
    </lineage>
</organism>
<feature type="compositionally biased region" description="Low complexity" evidence="7">
    <location>
        <begin position="21"/>
        <end position="32"/>
    </location>
</feature>
<dbReference type="AlphaFoldDB" id="A0A7J7NZJ2"/>
<dbReference type="Proteomes" id="UP000541444">
    <property type="component" value="Unassembled WGS sequence"/>
</dbReference>
<dbReference type="OrthoDB" id="40134at2759"/>
<sequence length="524" mass="57745">MGESIEESTSMPVTPRPGTRVSFTPPVSTPPSQFHSPSFARSPLLESAPPSAPMTPKTPRTPRSFTPRFITPIASPIRRAIKMTKLDPQDAWLPITESRNGNAYYAAFHTLCSGIGIQGLVLPFALTILGWTWGIIFLSLAFIWQLYTLWIMVQLHESADGTRYSRYLQLFSATFGPRLTSLFATFPVMYLSGGTCTTLIIIAGSASKLFFQVVCGNPCTAKPLTTVEWYLVFTCAAVVVSQLPNMNSIAGISLLGAVSAVGYCTLLWVVSLTEGRIQGVSYNPVLSHKDITKVFSILNALGIIAFAFRGHNLVLEIQATMPSSEKHPSRIPMWRGVKFAYVLVAMCLYPLAIAGYWAYGQMIPENGGMLSALFAFHSQDASRFILGLTSLLVVVNSLCSFQIYGMPMFDHMENKYTSRFHKACPWWLRVAVRCFTCFIFFLIAVALPFLESMAGLVGGLTLPLTLAYPCFLWLAVKKPKKYSVMWYLNWGLGVLGGILSGLITAGGIYTIVDNGVKWSFFNPK</sequence>
<feature type="transmembrane region" description="Helical" evidence="8">
    <location>
        <begin position="339"/>
        <end position="359"/>
    </location>
</feature>
<feature type="transmembrane region" description="Helical" evidence="8">
    <location>
        <begin position="131"/>
        <end position="153"/>
    </location>
</feature>
<evidence type="ECO:0000259" key="9">
    <source>
        <dbReference type="Pfam" id="PF01490"/>
    </source>
</evidence>
<dbReference type="EMBL" id="JACGCM010000427">
    <property type="protein sequence ID" value="KAF6172513.1"/>
    <property type="molecule type" value="Genomic_DNA"/>
</dbReference>